<name>A0A6G1GJ80_9PEZI</name>
<gene>
    <name evidence="1" type="ORF">K402DRAFT_399123</name>
</gene>
<evidence type="ECO:0000313" key="2">
    <source>
        <dbReference type="Proteomes" id="UP000800041"/>
    </source>
</evidence>
<sequence>MGRCDDVGKKRKVGEEGKWSSYLLAIWQLLSLSKPAAAAGLDNPLRKVVISSRCLHNEQPSQTSIHRLRFTADVPCLRL</sequence>
<dbReference type="AlphaFoldDB" id="A0A6G1GJ80"/>
<dbReference type="EMBL" id="ML977219">
    <property type="protein sequence ID" value="KAF1980819.1"/>
    <property type="molecule type" value="Genomic_DNA"/>
</dbReference>
<accession>A0A6G1GJ80</accession>
<reference evidence="1" key="1">
    <citation type="journal article" date="2020" name="Stud. Mycol.">
        <title>101 Dothideomycetes genomes: a test case for predicting lifestyles and emergence of pathogens.</title>
        <authorList>
            <person name="Haridas S."/>
            <person name="Albert R."/>
            <person name="Binder M."/>
            <person name="Bloem J."/>
            <person name="Labutti K."/>
            <person name="Salamov A."/>
            <person name="Andreopoulos B."/>
            <person name="Baker S."/>
            <person name="Barry K."/>
            <person name="Bills G."/>
            <person name="Bluhm B."/>
            <person name="Cannon C."/>
            <person name="Castanera R."/>
            <person name="Culley D."/>
            <person name="Daum C."/>
            <person name="Ezra D."/>
            <person name="Gonzalez J."/>
            <person name="Henrissat B."/>
            <person name="Kuo A."/>
            <person name="Liang C."/>
            <person name="Lipzen A."/>
            <person name="Lutzoni F."/>
            <person name="Magnuson J."/>
            <person name="Mondo S."/>
            <person name="Nolan M."/>
            <person name="Ohm R."/>
            <person name="Pangilinan J."/>
            <person name="Park H.-J."/>
            <person name="Ramirez L."/>
            <person name="Alfaro M."/>
            <person name="Sun H."/>
            <person name="Tritt A."/>
            <person name="Yoshinaga Y."/>
            <person name="Zwiers L.-H."/>
            <person name="Turgeon B."/>
            <person name="Goodwin S."/>
            <person name="Spatafora J."/>
            <person name="Crous P."/>
            <person name="Grigoriev I."/>
        </authorList>
    </citation>
    <scope>NUCLEOTIDE SEQUENCE</scope>
    <source>
        <strain evidence="1">CBS 113979</strain>
    </source>
</reference>
<keyword evidence="2" id="KW-1185">Reference proteome</keyword>
<protein>
    <submittedName>
        <fullName evidence="1">Uncharacterized protein</fullName>
    </submittedName>
</protein>
<proteinExistence type="predicted"/>
<dbReference type="Proteomes" id="UP000800041">
    <property type="component" value="Unassembled WGS sequence"/>
</dbReference>
<evidence type="ECO:0000313" key="1">
    <source>
        <dbReference type="EMBL" id="KAF1980819.1"/>
    </source>
</evidence>
<organism evidence="1 2">
    <name type="scientific">Aulographum hederae CBS 113979</name>
    <dbReference type="NCBI Taxonomy" id="1176131"/>
    <lineage>
        <taxon>Eukaryota</taxon>
        <taxon>Fungi</taxon>
        <taxon>Dikarya</taxon>
        <taxon>Ascomycota</taxon>
        <taxon>Pezizomycotina</taxon>
        <taxon>Dothideomycetes</taxon>
        <taxon>Pleosporomycetidae</taxon>
        <taxon>Aulographales</taxon>
        <taxon>Aulographaceae</taxon>
    </lineage>
</organism>